<protein>
    <submittedName>
        <fullName evidence="1">Uncharacterized protein</fullName>
    </submittedName>
</protein>
<sequence>MSFKQQQKKRDRAKIRLLGDINNCKTANKVR</sequence>
<dbReference type="EMBL" id="GBXM01052225">
    <property type="protein sequence ID" value="JAH56352.1"/>
    <property type="molecule type" value="Transcribed_RNA"/>
</dbReference>
<accession>A0A0E9TSC6</accession>
<dbReference type="AlphaFoldDB" id="A0A0E9TSC6"/>
<reference evidence="1" key="2">
    <citation type="journal article" date="2015" name="Fish Shellfish Immunol.">
        <title>Early steps in the European eel (Anguilla anguilla)-Vibrio vulnificus interaction in the gills: Role of the RtxA13 toxin.</title>
        <authorList>
            <person name="Callol A."/>
            <person name="Pajuelo D."/>
            <person name="Ebbesson L."/>
            <person name="Teles M."/>
            <person name="MacKenzie S."/>
            <person name="Amaro C."/>
        </authorList>
    </citation>
    <scope>NUCLEOTIDE SEQUENCE</scope>
</reference>
<reference evidence="1" key="1">
    <citation type="submission" date="2014-11" db="EMBL/GenBank/DDBJ databases">
        <authorList>
            <person name="Amaro Gonzalez C."/>
        </authorList>
    </citation>
    <scope>NUCLEOTIDE SEQUENCE</scope>
</reference>
<organism evidence="1">
    <name type="scientific">Anguilla anguilla</name>
    <name type="common">European freshwater eel</name>
    <name type="synonym">Muraena anguilla</name>
    <dbReference type="NCBI Taxonomy" id="7936"/>
    <lineage>
        <taxon>Eukaryota</taxon>
        <taxon>Metazoa</taxon>
        <taxon>Chordata</taxon>
        <taxon>Craniata</taxon>
        <taxon>Vertebrata</taxon>
        <taxon>Euteleostomi</taxon>
        <taxon>Actinopterygii</taxon>
        <taxon>Neopterygii</taxon>
        <taxon>Teleostei</taxon>
        <taxon>Anguilliformes</taxon>
        <taxon>Anguillidae</taxon>
        <taxon>Anguilla</taxon>
    </lineage>
</organism>
<proteinExistence type="predicted"/>
<evidence type="ECO:0000313" key="1">
    <source>
        <dbReference type="EMBL" id="JAH56352.1"/>
    </source>
</evidence>
<name>A0A0E9TSC6_ANGAN</name>